<organism evidence="2 3">
    <name type="scientific">Forsythia ovata</name>
    <dbReference type="NCBI Taxonomy" id="205694"/>
    <lineage>
        <taxon>Eukaryota</taxon>
        <taxon>Viridiplantae</taxon>
        <taxon>Streptophyta</taxon>
        <taxon>Embryophyta</taxon>
        <taxon>Tracheophyta</taxon>
        <taxon>Spermatophyta</taxon>
        <taxon>Magnoliopsida</taxon>
        <taxon>eudicotyledons</taxon>
        <taxon>Gunneridae</taxon>
        <taxon>Pentapetalae</taxon>
        <taxon>asterids</taxon>
        <taxon>lamiids</taxon>
        <taxon>Lamiales</taxon>
        <taxon>Oleaceae</taxon>
        <taxon>Forsythieae</taxon>
        <taxon>Forsythia</taxon>
    </lineage>
</organism>
<evidence type="ECO:0000313" key="2">
    <source>
        <dbReference type="EMBL" id="KAL2553888.1"/>
    </source>
</evidence>
<evidence type="ECO:0000313" key="3">
    <source>
        <dbReference type="Proteomes" id="UP001604277"/>
    </source>
</evidence>
<comment type="caution">
    <text evidence="2">The sequence shown here is derived from an EMBL/GenBank/DDBJ whole genome shotgun (WGS) entry which is preliminary data.</text>
</comment>
<proteinExistence type="predicted"/>
<name>A0ABD1WW16_9LAMI</name>
<gene>
    <name evidence="2" type="ORF">Fot_07507</name>
</gene>
<feature type="region of interest" description="Disordered" evidence="1">
    <location>
        <begin position="1"/>
        <end position="119"/>
    </location>
</feature>
<feature type="compositionally biased region" description="Polar residues" evidence="1">
    <location>
        <begin position="24"/>
        <end position="35"/>
    </location>
</feature>
<reference evidence="3" key="1">
    <citation type="submission" date="2024-07" db="EMBL/GenBank/DDBJ databases">
        <title>Two chromosome-level genome assemblies of Korean endemic species Abeliophyllum distichum and Forsythia ovata (Oleaceae).</title>
        <authorList>
            <person name="Jang H."/>
        </authorList>
    </citation>
    <scope>NUCLEOTIDE SEQUENCE [LARGE SCALE GENOMIC DNA]</scope>
</reference>
<accession>A0ABD1WW16</accession>
<evidence type="ECO:0000256" key="1">
    <source>
        <dbReference type="SAM" id="MobiDB-lite"/>
    </source>
</evidence>
<dbReference type="Proteomes" id="UP001604277">
    <property type="component" value="Unassembled WGS sequence"/>
</dbReference>
<dbReference type="EMBL" id="JBFOLJ010000002">
    <property type="protein sequence ID" value="KAL2553888.1"/>
    <property type="molecule type" value="Genomic_DNA"/>
</dbReference>
<protein>
    <submittedName>
        <fullName evidence="2">Uncharacterized protein</fullName>
    </submittedName>
</protein>
<sequence length="119" mass="13442">MHDSHQVNNHKHVEYQGADGKSGIASQLRPTQSVGRRSGRGNYRETNISNHEVEDEHIDDTLYPEDVSRPNKRAMCDRTSLTRGGYTFGRVSHRRSTQGGGTRSIRENNGHQELNTLND</sequence>
<keyword evidence="3" id="KW-1185">Reference proteome</keyword>
<dbReference type="AlphaFoldDB" id="A0ABD1WW16"/>